<dbReference type="PANTHER" id="PTHR47478">
    <property type="match status" value="1"/>
</dbReference>
<dbReference type="Proteomes" id="UP000216475">
    <property type="component" value="Unassembled WGS sequence"/>
</dbReference>
<evidence type="ECO:0008006" key="3">
    <source>
        <dbReference type="Google" id="ProtNLM"/>
    </source>
</evidence>
<dbReference type="InterPro" id="IPR006439">
    <property type="entry name" value="HAD-SF_hydro_IA"/>
</dbReference>
<dbReference type="InterPro" id="IPR023214">
    <property type="entry name" value="HAD_sf"/>
</dbReference>
<dbReference type="NCBIfam" id="TIGR01549">
    <property type="entry name" value="HAD-SF-IA-v1"/>
    <property type="match status" value="1"/>
</dbReference>
<dbReference type="SUPFAM" id="SSF56784">
    <property type="entry name" value="HAD-like"/>
    <property type="match status" value="1"/>
</dbReference>
<dbReference type="InterPro" id="IPR036412">
    <property type="entry name" value="HAD-like_sf"/>
</dbReference>
<dbReference type="EMBL" id="NPBH01000008">
    <property type="protein sequence ID" value="PAE09334.1"/>
    <property type="molecule type" value="Genomic_DNA"/>
</dbReference>
<dbReference type="PANTHER" id="PTHR47478:SF1">
    <property type="entry name" value="PYRIMIDINE 5'-NUCLEOTIDASE YJJG"/>
    <property type="match status" value="1"/>
</dbReference>
<dbReference type="Gene3D" id="1.10.150.520">
    <property type="match status" value="1"/>
</dbReference>
<dbReference type="SFLD" id="SFLDS00003">
    <property type="entry name" value="Haloacid_Dehalogenase"/>
    <property type="match status" value="1"/>
</dbReference>
<evidence type="ECO:0000313" key="1">
    <source>
        <dbReference type="EMBL" id="PAE09334.1"/>
    </source>
</evidence>
<reference evidence="1 2" key="1">
    <citation type="submission" date="2017-07" db="EMBL/GenBank/DDBJ databases">
        <title>Isolation and whole genome analysis of endospore-forming bacteria from heroin.</title>
        <authorList>
            <person name="Kalinowski J."/>
            <person name="Ahrens B."/>
            <person name="Al-Dilaimi A."/>
            <person name="Winkler A."/>
            <person name="Wibberg D."/>
            <person name="Schleenbecker U."/>
            <person name="Ruckert C."/>
            <person name="Wolfel R."/>
            <person name="Grass G."/>
        </authorList>
    </citation>
    <scope>NUCLEOTIDE SEQUENCE [LARGE SCALE GENOMIC DNA]</scope>
    <source>
        <strain evidence="1 2">7509</strain>
    </source>
</reference>
<name>A0A268HHI6_9BACI</name>
<protein>
    <recommendedName>
        <fullName evidence="3">Hydrolase of the HAD superfamily</fullName>
    </recommendedName>
</protein>
<gene>
    <name evidence="1" type="ORF">CHI12_01590</name>
</gene>
<accession>A0A268HHI6</accession>
<sequence>MAYDGEKEKRRDSMKAILFDLDGTIHDRHTTLQRFLADQFQRFQSELAGVSESDFTAAFLELDQNGYVEKPVVYHALLSRFSLDMSMEPVLTADYFDNVAQFAVAFPEALETLQELSMSYTLGIVTNGPALLQQQVIEQLGLYWHCQSLIISEVVGLRKPDPAIFEMALLEVEAAASEAVFVGDHAEVDVAGSRNAGLQPVFFGGKLEGVPSFSDWRVLPALLANWNRSERKNKGDYTIMDMD</sequence>
<dbReference type="SFLD" id="SFLDG01129">
    <property type="entry name" value="C1.5:_HAD__Beta-PGM__Phosphata"/>
    <property type="match status" value="1"/>
</dbReference>
<dbReference type="Pfam" id="PF00702">
    <property type="entry name" value="Hydrolase"/>
    <property type="match status" value="1"/>
</dbReference>
<evidence type="ECO:0000313" key="2">
    <source>
        <dbReference type="Proteomes" id="UP000216475"/>
    </source>
</evidence>
<dbReference type="AlphaFoldDB" id="A0A268HHI6"/>
<proteinExistence type="predicted"/>
<comment type="caution">
    <text evidence="1">The sequence shown here is derived from an EMBL/GenBank/DDBJ whole genome shotgun (WGS) entry which is preliminary data.</text>
</comment>
<dbReference type="Gene3D" id="3.40.50.1000">
    <property type="entry name" value="HAD superfamily/HAD-like"/>
    <property type="match status" value="1"/>
</dbReference>
<organism evidence="1 2">
    <name type="scientific">Terribacillus saccharophilus</name>
    <dbReference type="NCBI Taxonomy" id="361277"/>
    <lineage>
        <taxon>Bacteria</taxon>
        <taxon>Bacillati</taxon>
        <taxon>Bacillota</taxon>
        <taxon>Bacilli</taxon>
        <taxon>Bacillales</taxon>
        <taxon>Bacillaceae</taxon>
        <taxon>Terribacillus</taxon>
    </lineage>
</organism>
<dbReference type="InterPro" id="IPR052550">
    <property type="entry name" value="Pyrimidine_5'-ntase_YjjG"/>
</dbReference>